<comment type="caution">
    <text evidence="2">The sequence shown here is derived from an EMBL/GenBank/DDBJ whole genome shotgun (WGS) entry which is preliminary data.</text>
</comment>
<reference evidence="2 3" key="1">
    <citation type="journal article" date="2019" name="Sci. Rep.">
        <title>Orb-weaving spider Araneus ventricosus genome elucidates the spidroin gene catalogue.</title>
        <authorList>
            <person name="Kono N."/>
            <person name="Nakamura H."/>
            <person name="Ohtoshi R."/>
            <person name="Moran D.A.P."/>
            <person name="Shinohara A."/>
            <person name="Yoshida Y."/>
            <person name="Fujiwara M."/>
            <person name="Mori M."/>
            <person name="Tomita M."/>
            <person name="Arakawa K."/>
        </authorList>
    </citation>
    <scope>NUCLEOTIDE SEQUENCE [LARGE SCALE GENOMIC DNA]</scope>
</reference>
<organism evidence="2 3">
    <name type="scientific">Araneus ventricosus</name>
    <name type="common">Orbweaver spider</name>
    <name type="synonym">Epeira ventricosa</name>
    <dbReference type="NCBI Taxonomy" id="182803"/>
    <lineage>
        <taxon>Eukaryota</taxon>
        <taxon>Metazoa</taxon>
        <taxon>Ecdysozoa</taxon>
        <taxon>Arthropoda</taxon>
        <taxon>Chelicerata</taxon>
        <taxon>Arachnida</taxon>
        <taxon>Araneae</taxon>
        <taxon>Araneomorphae</taxon>
        <taxon>Entelegynae</taxon>
        <taxon>Araneoidea</taxon>
        <taxon>Araneidae</taxon>
        <taxon>Araneus</taxon>
    </lineage>
</organism>
<evidence type="ECO:0000259" key="1">
    <source>
        <dbReference type="Pfam" id="PF14529"/>
    </source>
</evidence>
<sequence length="337" mass="38001">MTPRVLLMIRHEQRPLFPHKTKEHAQRCADWQPSFVIPLFSLECRLRCTAQLFRPLLTMPRQRKRYEEDKEQRRITHAHATSTNFQINLGKGKVATANLPKEAKTHKIDVILVQELYSKGGKILGIPKSRNRWLSENGKAGIISLPSANTPVFPGTKENAVAIKIHTSIGSLSIISGYSSPYSDIQDTIQDISQFITSLTQESVLIGADMNAHSTLWGYPNDSPRGNAMENFISSTNRHLLNVKDAGPTFPQRNAKGWPDLTLSIGQHLSNTTSWEVLEDVSFSDHNFIKIQLNIKMQSQSYTRFKTAYGGHNKFIPKLTPSSKKLTSVTQKKILTR</sequence>
<keyword evidence="3" id="KW-1185">Reference proteome</keyword>
<dbReference type="Proteomes" id="UP000499080">
    <property type="component" value="Unassembled WGS sequence"/>
</dbReference>
<dbReference type="AlphaFoldDB" id="A0A4Y2F8V1"/>
<proteinExistence type="predicted"/>
<dbReference type="GO" id="GO:0003824">
    <property type="term" value="F:catalytic activity"/>
    <property type="evidence" value="ECO:0007669"/>
    <property type="project" value="InterPro"/>
</dbReference>
<dbReference type="SUPFAM" id="SSF56219">
    <property type="entry name" value="DNase I-like"/>
    <property type="match status" value="1"/>
</dbReference>
<evidence type="ECO:0000313" key="3">
    <source>
        <dbReference type="Proteomes" id="UP000499080"/>
    </source>
</evidence>
<dbReference type="Gene3D" id="3.60.10.10">
    <property type="entry name" value="Endonuclease/exonuclease/phosphatase"/>
    <property type="match status" value="1"/>
</dbReference>
<name>A0A4Y2F8V1_ARAVE</name>
<dbReference type="PANTHER" id="PTHR33273">
    <property type="entry name" value="DOMAIN-CONTAINING PROTEIN, PUTATIVE-RELATED"/>
    <property type="match status" value="1"/>
</dbReference>
<feature type="domain" description="Endonuclease/exonuclease/phosphatase" evidence="1">
    <location>
        <begin position="173"/>
        <end position="289"/>
    </location>
</feature>
<dbReference type="InterPro" id="IPR005135">
    <property type="entry name" value="Endo/exonuclease/phosphatase"/>
</dbReference>
<dbReference type="PANTHER" id="PTHR33273:SF4">
    <property type="entry name" value="ENDONUCLEASE_EXONUCLEASE_PHOSPHATASE DOMAIN-CONTAINING PROTEIN"/>
    <property type="match status" value="1"/>
</dbReference>
<accession>A0A4Y2F8V1</accession>
<evidence type="ECO:0000313" key="2">
    <source>
        <dbReference type="EMBL" id="GBM36769.1"/>
    </source>
</evidence>
<dbReference type="Pfam" id="PF14529">
    <property type="entry name" value="Exo_endo_phos_2"/>
    <property type="match status" value="1"/>
</dbReference>
<gene>
    <name evidence="2" type="ORF">AVEN_273806_1</name>
</gene>
<protein>
    <recommendedName>
        <fullName evidence="1">Endonuclease/exonuclease/phosphatase domain-containing protein</fullName>
    </recommendedName>
</protein>
<dbReference type="EMBL" id="BGPR01000819">
    <property type="protein sequence ID" value="GBM36769.1"/>
    <property type="molecule type" value="Genomic_DNA"/>
</dbReference>
<dbReference type="OrthoDB" id="6630759at2759"/>
<dbReference type="InterPro" id="IPR036691">
    <property type="entry name" value="Endo/exonu/phosph_ase_sf"/>
</dbReference>